<proteinExistence type="predicted"/>
<organism evidence="1 2">
    <name type="scientific">Candidatus Allofournierella merdipullorum</name>
    <dbReference type="NCBI Taxonomy" id="2838595"/>
    <lineage>
        <taxon>Bacteria</taxon>
        <taxon>Bacillati</taxon>
        <taxon>Bacillota</taxon>
        <taxon>Clostridia</taxon>
        <taxon>Eubacteriales</taxon>
        <taxon>Oscillospiraceae</taxon>
        <taxon>Allofournierella</taxon>
    </lineage>
</organism>
<protein>
    <submittedName>
        <fullName evidence="1">TraE family protein</fullName>
    </submittedName>
</protein>
<dbReference type="EMBL" id="DXBV01000021">
    <property type="protein sequence ID" value="HIZ30045.1"/>
    <property type="molecule type" value="Genomic_DNA"/>
</dbReference>
<dbReference type="NCBIfam" id="NF045971">
    <property type="entry name" value="conju_CD1110"/>
    <property type="match status" value="1"/>
</dbReference>
<dbReference type="InterPro" id="IPR051162">
    <property type="entry name" value="T4SS_component"/>
</dbReference>
<comment type="caution">
    <text evidence="1">The sequence shown here is derived from an EMBL/GenBank/DDBJ whole genome shotgun (WGS) entry which is preliminary data.</text>
</comment>
<evidence type="ECO:0000313" key="2">
    <source>
        <dbReference type="Proteomes" id="UP000824035"/>
    </source>
</evidence>
<dbReference type="Gene3D" id="3.40.50.300">
    <property type="entry name" value="P-loop containing nucleotide triphosphate hydrolases"/>
    <property type="match status" value="1"/>
</dbReference>
<dbReference type="SUPFAM" id="SSF52540">
    <property type="entry name" value="P-loop containing nucleoside triphosphate hydrolases"/>
    <property type="match status" value="1"/>
</dbReference>
<dbReference type="PANTHER" id="PTHR30121:SF6">
    <property type="entry name" value="SLR6007 PROTEIN"/>
    <property type="match status" value="1"/>
</dbReference>
<reference evidence="1" key="1">
    <citation type="journal article" date="2021" name="PeerJ">
        <title>Extensive microbial diversity within the chicken gut microbiome revealed by metagenomics and culture.</title>
        <authorList>
            <person name="Gilroy R."/>
            <person name="Ravi A."/>
            <person name="Getino M."/>
            <person name="Pursley I."/>
            <person name="Horton D.L."/>
            <person name="Alikhan N.F."/>
            <person name="Baker D."/>
            <person name="Gharbi K."/>
            <person name="Hall N."/>
            <person name="Watson M."/>
            <person name="Adriaenssens E.M."/>
            <person name="Foster-Nyarko E."/>
            <person name="Jarju S."/>
            <person name="Secka A."/>
            <person name="Antonio M."/>
            <person name="Oren A."/>
            <person name="Chaudhuri R.R."/>
            <person name="La Ragione R."/>
            <person name="Hildebrand F."/>
            <person name="Pallen M.J."/>
        </authorList>
    </citation>
    <scope>NUCLEOTIDE SEQUENCE</scope>
    <source>
        <strain evidence="1">ChiGjej4B4-18154</strain>
    </source>
</reference>
<reference evidence="1" key="2">
    <citation type="submission" date="2021-04" db="EMBL/GenBank/DDBJ databases">
        <authorList>
            <person name="Gilroy R."/>
        </authorList>
    </citation>
    <scope>NUCLEOTIDE SEQUENCE</scope>
    <source>
        <strain evidence="1">ChiGjej4B4-18154</strain>
    </source>
</reference>
<dbReference type="AlphaFoldDB" id="A0A9D2E3E7"/>
<dbReference type="PANTHER" id="PTHR30121">
    <property type="entry name" value="UNCHARACTERIZED PROTEIN YJGR-RELATED"/>
    <property type="match status" value="1"/>
</dbReference>
<evidence type="ECO:0000313" key="1">
    <source>
        <dbReference type="EMBL" id="HIZ30045.1"/>
    </source>
</evidence>
<dbReference type="InterPro" id="IPR027417">
    <property type="entry name" value="P-loop_NTPase"/>
</dbReference>
<gene>
    <name evidence="1" type="ORF">H9813_02275</name>
</gene>
<accession>A0A9D2E3E7</accession>
<name>A0A9D2E3E7_9FIRM</name>
<dbReference type="Proteomes" id="UP000824035">
    <property type="component" value="Unassembled WGS sequence"/>
</dbReference>
<sequence>MPIIKTLSKATKAERDKFRIPRSVQDAIPIRRIWADGIFQVGTQFSKTFSFTDINYQIAGKEDKTAMFLDYSELLNALDSGASAKVTINNRRLNKAEFEAALLLPMRQDGLDHFRREYNEMLLSKVTGTSNSVVQERYITISVVKKNIAEARAYFARVGTDLLTHLAQLSSIGQELDLATRLRIFRDFFKGAEPPAFEFDLKAQMKLGHSFKDWLCPDSMEFQPDYFRLNDRWGRVLYLQGYASYIKDSMVSELCELDRDLMLSIDILPVPTDEAVREVQNKLLGVETNAANWQRRQNAANNFSAMLPYDIEQQRAETKEMLGDLTNRDQRMMFGLVTMVHLADTKEQLDSDTESLLTVARKHLCQMSILRWQQKDGLDTVLPYGLRRITALRTLTTESTAVFIPFRAQEIMQDGGIYYGQNAVSKNMIVADRRKLLNGNSFRLGVSGSGKSFSAKEEIVSIALSTDDDILILDPESEFGYLTEALGGEVIRVSAASDTHINALDMDKAYGDARNPLIEKSQFVLSLFEQLVGSEGVSAKEKSILDRCTYEVYREYMANNYTGQPPTLKDLYQILLKQPEPEARGLALSAELFITGSLNTFAQPTNVDTKARIIAYDIRELGEQLMPLGMLVTLDAIFNRVIQNWKRGKTTWVFADEFYLLFRYQYSADFFYKLWKRIRKYNGLVTGLTQNVDEILRSDTARLMLANSEFLILLNQSPTDREELARLLHISDTQLGYITNVAAGCGLIRCAGNIVPFENSFPRNTQLYKLMTTKPDEAIRGM</sequence>
<dbReference type="Gene3D" id="1.10.8.730">
    <property type="match status" value="1"/>
</dbReference>